<protein>
    <submittedName>
        <fullName evidence="1">Uncharacterized protein</fullName>
    </submittedName>
</protein>
<organism evidence="1 2">
    <name type="scientific">candidate division Kazan bacterium RIFCSPLOWO2_01_FULL_45_19</name>
    <dbReference type="NCBI Taxonomy" id="1798538"/>
    <lineage>
        <taxon>Bacteria</taxon>
        <taxon>Bacteria division Kazan-3B-28</taxon>
    </lineage>
</organism>
<reference evidence="1 2" key="1">
    <citation type="journal article" date="2016" name="Nat. Commun.">
        <title>Thousands of microbial genomes shed light on interconnected biogeochemical processes in an aquifer system.</title>
        <authorList>
            <person name="Anantharaman K."/>
            <person name="Brown C.T."/>
            <person name="Hug L.A."/>
            <person name="Sharon I."/>
            <person name="Castelle C.J."/>
            <person name="Probst A.J."/>
            <person name="Thomas B.C."/>
            <person name="Singh A."/>
            <person name="Wilkins M.J."/>
            <person name="Karaoz U."/>
            <person name="Brodie E.L."/>
            <person name="Williams K.H."/>
            <person name="Hubbard S.S."/>
            <person name="Banfield J.F."/>
        </authorList>
    </citation>
    <scope>NUCLEOTIDE SEQUENCE [LARGE SCALE GENOMIC DNA]</scope>
</reference>
<dbReference type="EMBL" id="METD01000001">
    <property type="protein sequence ID" value="OGB73688.1"/>
    <property type="molecule type" value="Genomic_DNA"/>
</dbReference>
<gene>
    <name evidence="1" type="ORF">A3K51_02520</name>
</gene>
<dbReference type="AlphaFoldDB" id="A0A1F4NQX7"/>
<proteinExistence type="predicted"/>
<comment type="caution">
    <text evidence="1">The sequence shown here is derived from an EMBL/GenBank/DDBJ whole genome shotgun (WGS) entry which is preliminary data.</text>
</comment>
<evidence type="ECO:0000313" key="2">
    <source>
        <dbReference type="Proteomes" id="UP000178085"/>
    </source>
</evidence>
<name>A0A1F4NQX7_UNCK3</name>
<dbReference type="Proteomes" id="UP000178085">
    <property type="component" value="Unassembled WGS sequence"/>
</dbReference>
<sequence length="300" mass="33850">MQKSLTAGQIKQILGFLRDVLIVIGLGFYQAQAFINDKTRVDKFKEDFKALLNASLKVNPYIKERVKQAWFYPKNWKVKNVTEQLAKLTELFPGIDLSQVEALVAKVTLQKWHDGIAVLPKLSFLGLLWGIADPYGKGYGLICEKLFELIAGSRAFHNYRAGQMNDQYIRIMEQVREQLKKLEAETPGDVLVLAFDFGKTYAGYSPRNARHEALNNNQLPLITAQVASLLLTMPDRLTAWEQLFIDCSGDEWDWDAVGRWLYSVCFRFDDGRLRFDSGNADAPSDDYGSVVASLGSVPGV</sequence>
<accession>A0A1F4NQX7</accession>
<evidence type="ECO:0000313" key="1">
    <source>
        <dbReference type="EMBL" id="OGB73688.1"/>
    </source>
</evidence>